<proteinExistence type="predicted"/>
<feature type="region of interest" description="Disordered" evidence="6">
    <location>
        <begin position="104"/>
        <end position="155"/>
    </location>
</feature>
<dbReference type="Proteomes" id="UP000039046">
    <property type="component" value="Unassembled WGS sequence"/>
</dbReference>
<dbReference type="PROSITE" id="PS50048">
    <property type="entry name" value="ZN2_CY6_FUNGAL_2"/>
    <property type="match status" value="2"/>
</dbReference>
<keyword evidence="3" id="KW-0805">Transcription regulation</keyword>
<evidence type="ECO:0000313" key="8">
    <source>
        <dbReference type="EMBL" id="CEJ82697.1"/>
    </source>
</evidence>
<dbReference type="OrthoDB" id="2563500at2759"/>
<dbReference type="GO" id="GO:0005634">
    <property type="term" value="C:nucleus"/>
    <property type="evidence" value="ECO:0007669"/>
    <property type="project" value="UniProtKB-SubCell"/>
</dbReference>
<feature type="region of interest" description="Disordered" evidence="6">
    <location>
        <begin position="649"/>
        <end position="730"/>
    </location>
</feature>
<organism evidence="8 9">
    <name type="scientific">[Torrubiella] hemipterigena</name>
    <dbReference type="NCBI Taxonomy" id="1531966"/>
    <lineage>
        <taxon>Eukaryota</taxon>
        <taxon>Fungi</taxon>
        <taxon>Dikarya</taxon>
        <taxon>Ascomycota</taxon>
        <taxon>Pezizomycotina</taxon>
        <taxon>Sordariomycetes</taxon>
        <taxon>Hypocreomycetidae</taxon>
        <taxon>Hypocreales</taxon>
        <taxon>Clavicipitaceae</taxon>
        <taxon>Clavicipitaceae incertae sedis</taxon>
        <taxon>'Torrubiella' clade</taxon>
    </lineage>
</organism>
<keyword evidence="4" id="KW-0804">Transcription</keyword>
<dbReference type="GO" id="GO:0008270">
    <property type="term" value="F:zinc ion binding"/>
    <property type="evidence" value="ECO:0007669"/>
    <property type="project" value="InterPro"/>
</dbReference>
<comment type="subcellular location">
    <subcellularLocation>
        <location evidence="1">Nucleus</location>
    </subcellularLocation>
</comment>
<dbReference type="HOGENOM" id="CLU_008241_0_0_1"/>
<keyword evidence="9" id="KW-1185">Reference proteome</keyword>
<evidence type="ECO:0000259" key="7">
    <source>
        <dbReference type="PROSITE" id="PS50048"/>
    </source>
</evidence>
<dbReference type="Pfam" id="PF04082">
    <property type="entry name" value="Fungal_trans"/>
    <property type="match status" value="1"/>
</dbReference>
<dbReference type="InterPro" id="IPR001138">
    <property type="entry name" value="Zn2Cys6_DnaBD"/>
</dbReference>
<sequence>MMGCRVCRARKVKCDGRPNGCRNCERLQLDCVADDGTAAKFKGPGGSGSPRKIRTYRSCQNCRLSKTKCNGDRPKCSRCTDKNTDCIYDGGAAPRWARNLNKVDRQTVSDDGSSGDSKENSVDVSMEDEPYFDSNKVFGLDRPKSSTTTSEAGQYEDSLQTLVGTGEYTDNPETILSPSDPNAWLLSPNLPTGRLLRRVVEQYFANIHPLRCFAFVHKPSFMRQLDKGTTADDETALLHIVCAHGAKFYVLTQNEKAPDALLLSAAGNQWAKRAEYLLLANFGKITVQRLMTAILLHEFHFRAGEYTQALMISGLAVRMAHALKINTEYNSDIMCTETDENAPSVVSRESRRRLMWACYILDAWSGSGIDQLTLLRENDIKIQLPSNERNFGLRIPSVTETLGVGHVLQFLPPSVVPRRPAANMGIMAYYIRIVTLWKKTVRYVNRLDAHTRPWLPESDFAALDADLKLWRRELPDFVEYSTETIYARLDSNQLGALVLIHCTYHHNYLELYKLSMPDLFKLSKPLAVPPEHVEFFQSAQENCYYHAHQIADILAEAADHGARLLSDSLLPYFVYDSSRVMLYYVARLLDPNREDARDKVREAINAVESNNTVLRLMSSLFPIAKSLSNTIDRWLSKIRHASNREELVHHLEGEREPEIPGVEIPNPSLSSPGANPDLSLPSISLHSLARTGVGARRAADRSPSEGGGKPAAGSPWPVESPASANAWSDRSSVAQQLLGLSKDVGSPMRSGLQHERPVTVQASRKAAQAAKAVYDGLDLDDLQNFLSWDMYGIRDMGDPIDEGVEDMAAHSWAGAI</sequence>
<dbReference type="GO" id="GO:0003677">
    <property type="term" value="F:DNA binding"/>
    <property type="evidence" value="ECO:0007669"/>
    <property type="project" value="InterPro"/>
</dbReference>
<dbReference type="STRING" id="1531966.A0A0A1T8V2"/>
<name>A0A0A1T8V2_9HYPO</name>
<feature type="compositionally biased region" description="Basic and acidic residues" evidence="6">
    <location>
        <begin position="649"/>
        <end position="658"/>
    </location>
</feature>
<evidence type="ECO:0000256" key="4">
    <source>
        <dbReference type="ARBA" id="ARBA00023163"/>
    </source>
</evidence>
<dbReference type="SMART" id="SM00066">
    <property type="entry name" value="GAL4"/>
    <property type="match status" value="2"/>
</dbReference>
<dbReference type="CDD" id="cd00067">
    <property type="entry name" value="GAL4"/>
    <property type="match status" value="2"/>
</dbReference>
<dbReference type="EMBL" id="CDHN01000001">
    <property type="protein sequence ID" value="CEJ82697.1"/>
    <property type="molecule type" value="Genomic_DNA"/>
</dbReference>
<feature type="domain" description="Zn(2)-C6 fungal-type" evidence="7">
    <location>
        <begin position="3"/>
        <end position="33"/>
    </location>
</feature>
<dbReference type="PROSITE" id="PS00463">
    <property type="entry name" value="ZN2_CY6_FUNGAL_1"/>
    <property type="match status" value="2"/>
</dbReference>
<dbReference type="PANTHER" id="PTHR47338:SF7">
    <property type="entry name" value="ZN(II)2CYS6 TRANSCRIPTION FACTOR (EUROFUNG)"/>
    <property type="match status" value="1"/>
</dbReference>
<dbReference type="GO" id="GO:0000981">
    <property type="term" value="F:DNA-binding transcription factor activity, RNA polymerase II-specific"/>
    <property type="evidence" value="ECO:0007669"/>
    <property type="project" value="InterPro"/>
</dbReference>
<dbReference type="GO" id="GO:0006351">
    <property type="term" value="P:DNA-templated transcription"/>
    <property type="evidence" value="ECO:0007669"/>
    <property type="project" value="InterPro"/>
</dbReference>
<gene>
    <name evidence="8" type="ORF">VHEMI02746</name>
</gene>
<evidence type="ECO:0000256" key="3">
    <source>
        <dbReference type="ARBA" id="ARBA00023015"/>
    </source>
</evidence>
<dbReference type="AlphaFoldDB" id="A0A0A1T8V2"/>
<dbReference type="SMART" id="SM00906">
    <property type="entry name" value="Fungal_trans"/>
    <property type="match status" value="1"/>
</dbReference>
<dbReference type="CDD" id="cd12148">
    <property type="entry name" value="fungal_TF_MHR"/>
    <property type="match status" value="1"/>
</dbReference>
<evidence type="ECO:0000256" key="1">
    <source>
        <dbReference type="ARBA" id="ARBA00004123"/>
    </source>
</evidence>
<dbReference type="SUPFAM" id="SSF57701">
    <property type="entry name" value="Zn2/Cys6 DNA-binding domain"/>
    <property type="match status" value="2"/>
</dbReference>
<feature type="compositionally biased region" description="Polar residues" evidence="6">
    <location>
        <begin position="145"/>
        <end position="155"/>
    </location>
</feature>
<evidence type="ECO:0000256" key="6">
    <source>
        <dbReference type="SAM" id="MobiDB-lite"/>
    </source>
</evidence>
<keyword evidence="5" id="KW-0539">Nucleus</keyword>
<dbReference type="Gene3D" id="4.10.240.10">
    <property type="entry name" value="Zn(2)-C6 fungal-type DNA-binding domain"/>
    <property type="match status" value="2"/>
</dbReference>
<dbReference type="InterPro" id="IPR050815">
    <property type="entry name" value="TF_fung"/>
</dbReference>
<keyword evidence="2" id="KW-0479">Metal-binding</keyword>
<evidence type="ECO:0000256" key="2">
    <source>
        <dbReference type="ARBA" id="ARBA00022723"/>
    </source>
</evidence>
<evidence type="ECO:0000256" key="5">
    <source>
        <dbReference type="ARBA" id="ARBA00023242"/>
    </source>
</evidence>
<dbReference type="InterPro" id="IPR036864">
    <property type="entry name" value="Zn2-C6_fun-type_DNA-bd_sf"/>
</dbReference>
<reference evidence="8 9" key="1">
    <citation type="journal article" date="2015" name="Genome Announc.">
        <title>Draft Genome Sequence and Gene Annotation of the Entomopathogenic Fungus Verticillium hemipterigenum.</title>
        <authorList>
            <person name="Horn F."/>
            <person name="Habel A."/>
            <person name="Scharf D.H."/>
            <person name="Dworschak J."/>
            <person name="Brakhage A.A."/>
            <person name="Guthke R."/>
            <person name="Hertweck C."/>
            <person name="Linde J."/>
        </authorList>
    </citation>
    <scope>NUCLEOTIDE SEQUENCE [LARGE SCALE GENOMIC DNA]</scope>
</reference>
<dbReference type="PANTHER" id="PTHR47338">
    <property type="entry name" value="ZN(II)2CYS6 TRANSCRIPTION FACTOR (EUROFUNG)-RELATED"/>
    <property type="match status" value="1"/>
</dbReference>
<evidence type="ECO:0000313" key="9">
    <source>
        <dbReference type="Proteomes" id="UP000039046"/>
    </source>
</evidence>
<dbReference type="InterPro" id="IPR007219">
    <property type="entry name" value="XnlR_reg_dom"/>
</dbReference>
<feature type="domain" description="Zn(2)-C6 fungal-type" evidence="7">
    <location>
        <begin position="58"/>
        <end position="88"/>
    </location>
</feature>
<accession>A0A0A1T8V2</accession>
<dbReference type="Pfam" id="PF00172">
    <property type="entry name" value="Zn_clus"/>
    <property type="match status" value="2"/>
</dbReference>
<protein>
    <submittedName>
        <fullName evidence="8">Putative N-terminal binuclear Zn cluster-containing/DNA binding domain-containing protein</fullName>
    </submittedName>
</protein>